<dbReference type="InterPro" id="IPR006140">
    <property type="entry name" value="D-isomer_DH_NAD-bd"/>
</dbReference>
<dbReference type="InterPro" id="IPR036291">
    <property type="entry name" value="NAD(P)-bd_dom_sf"/>
</dbReference>
<keyword evidence="3" id="KW-0520">NAD</keyword>
<dbReference type="Proteomes" id="UP000320231">
    <property type="component" value="Chromosome"/>
</dbReference>
<dbReference type="Gene3D" id="3.40.50.720">
    <property type="entry name" value="NAD(P)-binding Rossmann-like Domain"/>
    <property type="match status" value="1"/>
</dbReference>
<evidence type="ECO:0000259" key="4">
    <source>
        <dbReference type="Pfam" id="PF02826"/>
    </source>
</evidence>
<evidence type="ECO:0000313" key="6">
    <source>
        <dbReference type="Proteomes" id="UP000320231"/>
    </source>
</evidence>
<dbReference type="GO" id="GO:0016616">
    <property type="term" value="F:oxidoreductase activity, acting on the CH-OH group of donors, NAD or NADP as acceptor"/>
    <property type="evidence" value="ECO:0007669"/>
    <property type="project" value="UniProtKB-ARBA"/>
</dbReference>
<dbReference type="SUPFAM" id="SSF51735">
    <property type="entry name" value="NAD(P)-binding Rossmann-fold domains"/>
    <property type="match status" value="1"/>
</dbReference>
<dbReference type="EMBL" id="AP019514">
    <property type="protein sequence ID" value="BBI64970.1"/>
    <property type="molecule type" value="Genomic_DNA"/>
</dbReference>
<gene>
    <name evidence="5" type="ORF">HSBAA_62760</name>
</gene>
<comment type="similarity">
    <text evidence="1">Belongs to the D-isomer specific 2-hydroxyacid dehydrogenase family.</text>
</comment>
<keyword evidence="2" id="KW-0560">Oxidoreductase</keyword>
<evidence type="ECO:0000256" key="3">
    <source>
        <dbReference type="ARBA" id="ARBA00023027"/>
    </source>
</evidence>
<dbReference type="InterPro" id="IPR029753">
    <property type="entry name" value="D-isomer_DH_CS"/>
</dbReference>
<protein>
    <recommendedName>
        <fullName evidence="4">D-isomer specific 2-hydroxyacid dehydrogenase NAD-binding domain-containing protein</fullName>
    </recommendedName>
</protein>
<organism evidence="5 6">
    <name type="scientific">Vreelandella sulfidaeris</name>
    <dbReference type="NCBI Taxonomy" id="115553"/>
    <lineage>
        <taxon>Bacteria</taxon>
        <taxon>Pseudomonadati</taxon>
        <taxon>Pseudomonadota</taxon>
        <taxon>Gammaproteobacteria</taxon>
        <taxon>Oceanospirillales</taxon>
        <taxon>Halomonadaceae</taxon>
        <taxon>Vreelandella</taxon>
    </lineage>
</organism>
<dbReference type="PROSITE" id="PS00671">
    <property type="entry name" value="D_2_HYDROXYACID_DH_3"/>
    <property type="match status" value="1"/>
</dbReference>
<proteinExistence type="inferred from homology"/>
<dbReference type="AlphaFoldDB" id="A0A455UFI5"/>
<name>A0A455UFI5_9GAMM</name>
<feature type="domain" description="D-isomer specific 2-hydroxyacid dehydrogenase NAD-binding" evidence="4">
    <location>
        <begin position="1"/>
        <end position="49"/>
    </location>
</feature>
<reference evidence="5 6" key="1">
    <citation type="journal article" date="2019" name="Microbiol. Resour. Announc.">
        <title>Complete Genome Sequence of Halomonas sulfidaeris Strain Esulfide1 Isolated from a Metal Sulfide Rock at a Depth of 2,200 Meters, Obtained Using Nanopore Sequencing.</title>
        <authorList>
            <person name="Saito M."/>
            <person name="Nishigata A."/>
            <person name="Galipon J."/>
            <person name="Arakawa K."/>
        </authorList>
    </citation>
    <scope>NUCLEOTIDE SEQUENCE [LARGE SCALE GENOMIC DNA]</scope>
    <source>
        <strain evidence="5 6">ATCC BAA-803</strain>
    </source>
</reference>
<evidence type="ECO:0000313" key="5">
    <source>
        <dbReference type="EMBL" id="BBI64970.1"/>
    </source>
</evidence>
<evidence type="ECO:0000256" key="1">
    <source>
        <dbReference type="ARBA" id="ARBA00005854"/>
    </source>
</evidence>
<dbReference type="Pfam" id="PF02826">
    <property type="entry name" value="2-Hacid_dh_C"/>
    <property type="match status" value="1"/>
</dbReference>
<dbReference type="KEGG" id="hsr:HSBAA_62760"/>
<accession>A0A455UFI5</accession>
<dbReference type="InterPro" id="IPR050857">
    <property type="entry name" value="D-2-hydroxyacid_DH"/>
</dbReference>
<evidence type="ECO:0000256" key="2">
    <source>
        <dbReference type="ARBA" id="ARBA00023002"/>
    </source>
</evidence>
<dbReference type="GO" id="GO:0051287">
    <property type="term" value="F:NAD binding"/>
    <property type="evidence" value="ECO:0007669"/>
    <property type="project" value="InterPro"/>
</dbReference>
<dbReference type="PANTHER" id="PTHR42789">
    <property type="entry name" value="D-ISOMER SPECIFIC 2-HYDROXYACID DEHYDROGENASE FAMILY PROTEIN (AFU_ORTHOLOGUE AFUA_6G10090)"/>
    <property type="match status" value="1"/>
</dbReference>
<sequence>MKPGAIFINASRGSVVEIEPLAEAIKAGNLNGAAVDVFPVEPKGNDEEFESRYAA</sequence>
<dbReference type="PANTHER" id="PTHR42789:SF1">
    <property type="entry name" value="D-ISOMER SPECIFIC 2-HYDROXYACID DEHYDROGENASE FAMILY PROTEIN (AFU_ORTHOLOGUE AFUA_6G10090)"/>
    <property type="match status" value="1"/>
</dbReference>